<dbReference type="InterPro" id="IPR003131">
    <property type="entry name" value="T1-type_BTB"/>
</dbReference>
<sequence>MSGSCHERSLDELGAAVVGAVRELGQHYKDCAVQLDADTRSLQDQAARRLAVPEPRRTPAPTDVLRLNVGGCTDFATTRRTLTCLLDSRLAELFSGRWDAALPRDADGRIFLDLDPVQFRAILDWLGDACRSGPTAELPDPAAVAPAGAMWGFEALSSLFRFVPCAQDPVTGQDSVCFVDDIAPPDPPTPAALDTGGTVLTPPLGERLLRMVTGDAVQHTFTLLHRASRDGFGADAFHANCNGWSRTVTVAKSVHGVVFGGYAGSAAWGNQNQYVPSEDAFLFCLAGPGVPSPSKHRPRQSQSHNHALFCNAGYGPTFGCGHDLQIASGTGPSATASTNLGNTYSLQSELSHVRLANLVDPPTVAIVDWEVLAVVPKPSLDSLLGAAATVAGQCPQVADVLQKVKSLMVAAFAEDTASRARWKELKSKRDNFERDVSFLRAFLDMDGQAHELIRINVGGKAMTTTRGTLTQFPGSLLASKFGPKWSLQDEETVDGGVFVDASASYFTYVLNFLRLTRLCGEDLDLQPPCMLPASQGTFDRLLDYFGMTEHFPSLHMDTRLMIDSHIIALMAVFGSDAHRLARARLLHRASQDGFTASAFHGNCDGFAHTVTVARSEGGYVFGGYSGASPWGSQNAYVASEGAFVFRLGGPGGATPSAHHLFNNRSSALYCGTGYGPTFGGGHDLCIADGALLPPRTAATMALGNTYNAHSNNCRMALFSLAEGANVTVIEYEVFTLDEMIDTTGQDAYTERVTV</sequence>
<dbReference type="Pfam" id="PF07534">
    <property type="entry name" value="TLD"/>
    <property type="match status" value="2"/>
</dbReference>
<dbReference type="PROSITE" id="PS51886">
    <property type="entry name" value="TLDC"/>
    <property type="match status" value="2"/>
</dbReference>
<dbReference type="InterPro" id="IPR011333">
    <property type="entry name" value="SKP1/BTB/POZ_sf"/>
</dbReference>
<organism evidence="2">
    <name type="scientific">Zooxanthella nutricula</name>
    <dbReference type="NCBI Taxonomy" id="1333877"/>
    <lineage>
        <taxon>Eukaryota</taxon>
        <taxon>Sar</taxon>
        <taxon>Alveolata</taxon>
        <taxon>Dinophyceae</taxon>
        <taxon>Peridiniales</taxon>
        <taxon>Peridiniales incertae sedis</taxon>
        <taxon>Zooxanthella</taxon>
    </lineage>
</organism>
<dbReference type="GO" id="GO:0051260">
    <property type="term" value="P:protein homooligomerization"/>
    <property type="evidence" value="ECO:0007669"/>
    <property type="project" value="InterPro"/>
</dbReference>
<name>A0A7S2HRP4_9DINO</name>
<gene>
    <name evidence="2" type="ORF">BRAN1462_LOCUS3767</name>
</gene>
<feature type="domain" description="TLDc" evidence="1">
    <location>
        <begin position="559"/>
        <end position="737"/>
    </location>
</feature>
<evidence type="ECO:0000259" key="1">
    <source>
        <dbReference type="PROSITE" id="PS51886"/>
    </source>
</evidence>
<proteinExistence type="predicted"/>
<feature type="domain" description="TLDc" evidence="1">
    <location>
        <begin position="198"/>
        <end position="375"/>
    </location>
</feature>
<dbReference type="CDD" id="cd18316">
    <property type="entry name" value="BTB_POZ_KCTD-like"/>
    <property type="match status" value="2"/>
</dbReference>
<dbReference type="AlphaFoldDB" id="A0A7S2HRP4"/>
<dbReference type="PANTHER" id="PTHR14499:SF136">
    <property type="entry name" value="GH08630P"/>
    <property type="match status" value="1"/>
</dbReference>
<accession>A0A7S2HRP4</accession>
<dbReference type="PANTHER" id="PTHR14499">
    <property type="entry name" value="POTASSIUM CHANNEL TETRAMERIZATION DOMAIN-CONTAINING"/>
    <property type="match status" value="1"/>
</dbReference>
<evidence type="ECO:0000313" key="2">
    <source>
        <dbReference type="EMBL" id="CAD9497970.1"/>
    </source>
</evidence>
<dbReference type="SUPFAM" id="SSF54695">
    <property type="entry name" value="POZ domain"/>
    <property type="match status" value="2"/>
</dbReference>
<reference evidence="2" key="1">
    <citation type="submission" date="2021-01" db="EMBL/GenBank/DDBJ databases">
        <authorList>
            <person name="Corre E."/>
            <person name="Pelletier E."/>
            <person name="Niang G."/>
            <person name="Scheremetjew M."/>
            <person name="Finn R."/>
            <person name="Kale V."/>
            <person name="Holt S."/>
            <person name="Cochrane G."/>
            <person name="Meng A."/>
            <person name="Brown T."/>
            <person name="Cohen L."/>
        </authorList>
    </citation>
    <scope>NUCLEOTIDE SEQUENCE</scope>
    <source>
        <strain evidence="2">RCC3387</strain>
    </source>
</reference>
<dbReference type="Pfam" id="PF02214">
    <property type="entry name" value="BTB_2"/>
    <property type="match status" value="2"/>
</dbReference>
<dbReference type="SMART" id="SM00584">
    <property type="entry name" value="TLDc"/>
    <property type="match status" value="1"/>
</dbReference>
<dbReference type="Gene3D" id="3.30.710.10">
    <property type="entry name" value="Potassium Channel Kv1.1, Chain A"/>
    <property type="match status" value="2"/>
</dbReference>
<protein>
    <recommendedName>
        <fullName evidence="1">TLDc domain-containing protein</fullName>
    </recommendedName>
</protein>
<dbReference type="InterPro" id="IPR006571">
    <property type="entry name" value="TLDc_dom"/>
</dbReference>
<dbReference type="EMBL" id="HBGW01005704">
    <property type="protein sequence ID" value="CAD9497970.1"/>
    <property type="molecule type" value="Transcribed_RNA"/>
</dbReference>